<proteinExistence type="predicted"/>
<dbReference type="Pfam" id="PF12951">
    <property type="entry name" value="PATR"/>
    <property type="match status" value="31"/>
</dbReference>
<dbReference type="EMBL" id="CP009122">
    <property type="protein sequence ID" value="AJA11157.1"/>
    <property type="molecule type" value="Genomic_DNA"/>
</dbReference>
<protein>
    <recommendedName>
        <fullName evidence="3">Autotransporter domain-containing protein</fullName>
    </recommendedName>
</protein>
<dbReference type="InterPro" id="IPR013425">
    <property type="entry name" value="Autotrns_rpt"/>
</dbReference>
<dbReference type="STRING" id="1515612.SKP52_21470"/>
<feature type="chain" id="PRO_5002032012" description="Autotransporter domain-containing protein" evidence="2">
    <location>
        <begin position="42"/>
        <end position="4913"/>
    </location>
</feature>
<dbReference type="InterPro" id="IPR051551">
    <property type="entry name" value="Autotransporter_adhesion"/>
</dbReference>
<sequence>MSNSNNKARRASGASAFSRRLLCGASLAALIALGAPSIARAQDQDRYWDANGTNPGSGGNGTWDTSSPVWSQANSDVLGPYQTWDNAALDNAIFGITATGTTTTAGSVTLTAPITVHNMTFQTVNGWVLGGSTLTLAGTAPTLTINGDTTINSILAGTAGLTKLGSRTLTLTGANTFSGGITLGGGALRASTDASLGALSNNIAVTASSTLQINSDATARTVNIGTGATLTLMGSGVGSALLTGAGGISVGTTGPVRLTNDASTYTGSTRFNGCNGVCSTYFSSIGNLGEASSLGAPTDAISGTILFAQTSQYSDSVIYTGDGDSSNRNWTLQGSTAIIRNQGSGTLTITGNVTTNGGANYSAESADFQLLGTLSGANYSFGGLAGRTITLGGANDYTGSSSIGAITVKAPVLADAGVVSSLGAGTSAIALSSNGALSYTGAGASSNRSWVIANTSGTISNDGTGALNLSGAVALGTAATDNFTLGGSFAGTNTLSGVISGTGNIVSSGSGTWILGGANSFSGNVVVNSGTLQAGSATAFGATKSVTVNGGILDLNDFSFWTPTLNGTGGSIALGASGTLTVNGTVASSYAGTITGGGGLLKMGNGTLTLTGASSYTGATTIVGGALALDFSGVGGPASNILSSASTLNLSGGTLRAIGAAGEANSQSLSAINVMAGSNTLRADSGAGGSLSLNLGAINRSGGLVNFIVPTSGAITTSHADGLLGGWATVNSSDYAKVLGGTITAFAESDYASKDDAATWIDGDIVTDTEGAADTPFFGTVTTGRQLGGLRYTAAADSTVTIAAGQTLGIDGTIIAAPSVGNFNQTITGGSLTGGAGGGTLGVQQNGGGIFTIASTIIDNGGATGFVKGGSGAVRLAGANGYTGGTTLSGGRLEVNSLANGGVASSIGASSGASSNLVLEGGTLAYVGGTDVVSDRGFTLVNGGAGAPTIEVNTGRSVEFSGQVTSPDDAGLTKTGWGTLVLSNPNNDYVGVTTISGSGAGGASTLSVGTLANGGGASGIGAAGADSANLILDAGGRLQYTGGNVAIDRGFSLTNGGGRIDVSQATTTLTVSGAAIGTGQFIKDGDGTLILSGTNSYTGGTHLTAGTLRAGSTQAFGGNAAGTGAGAMTVDAGATLDLAGKSNFVGGLNGGGNVLLGAATLNINSSGTFTGTISGSGGIGVTRFTQVMTGCNNSYTGVTTVVSGLSTDCLANGGQVSGIGAASAAPTSLVLNGGSLNYTGASVSIDRGFATTSGQINVTNAATTLTLTGTTTGGSFTKEGAGTLVLSGTTTRNSTTQVNNGILRAGTINAFGTGGASFANAAGAVLDLNGFDTTIGFLNGGGAAGGNVTLGGATLTVGASNGNYAGAISGTGNLIKTSGGNQTLANCANSYDGITTVAGGVLGVNCLTAGGVNSSIGTSSSDAGNLVINGGTLRYLGTGDSTDRQFTLGTGGGRIDASGTGTLAFTSTAAVTLAGAGNRTLTLGGTNTGDNILAAQVTNPGTGTTSLTKTDAGTWRLTNQASNYTGVTTISGGVLSVDKLSDGGVASSIGMSSNAAANLVIGSGGTLRYTGTGDTTDRQFTLGVGTTAIESSGSGAVVFNNTGAVSYSGNGARVVSLGGTNAGDNVMGASIGNQNATVLTSLAKNDAGLWILTGDNSYTGVTNINAGTLILGNGGTTGSIVSGTVNDFGVLGFNRSDSYTYAGVIQGTGAVSQSGAGTTILTGDSSYTGGTTITAGTLQLGNGGTTGSIVGDVANNGAFVFNRSNDLTFAGVISGTGVVRQDGTGTTILSGTNSYAGGTIINAGTIQVSADANLGAASGGLTFNGATLRSTANIASSRNASLVDDGTILTDAGTSFDLSGVVSGAGGLTKAGAGTLTLTAADTYTGGTTITAGTLQIGNGGTTGSIVGNVANAGALVFNRSDEIGFAGVISGSGSVTQAGTGTTILTGANNYLGATNVNAGTLRINGDQSAATGLVTVANGATLGGSGIIGGSVLVQNGGTLAPGNSPGTLTIDSNLTLSAGSVLNFEFGEANVAGGALNDLINVGGNLVLDGTINVSVPTGGTFGAGIYRVFNYGGTLTDNGLDLGTMPGGSLVAVQTSVAGQVNLVNSAGLSLSFWDGDAGPKVNSVVDGGNGTWHLGGTDNNWTDMAGGTNAAYADGTMAIFAGAAGTVAVDNGGGAVTASGLQFATSGYLVQGDPLTLVGPSAAIRVGDGTAASAGYTATIASELTGTSALDKTDLGKLILTGTNSYAGGTTISDGTLQIGNGGTSGSIPGDVVDNGTLAFNRSNDVTFAGLVSGTGALVKQGAGVLTLTGANSYAGGTTIDAGTLRISSDANLGAATGGLTFNGGTLNTTADITSSRDVVLVGAGTIQTGATTTFTLGGTISGTGSLAKTDLGTLILTGDNSYTGGTTITSGRLQLGNGGTTGSIAGNVTNNATLIFNRSNAMTLAGAITGAGALEQAGSGTTTLTGTSGYTGQTRVNNGELLVEGSGKITGTTNFRVADVAGQSATMTVTGPDAQVVSTGNSSVGSSGTGILNIENGGRVASAAIGIGNSVNGNGTVNVRGVGSSLGTTDTAQVLVIGVAGTGALNVLDGGTVQAASSARIGALGSAQGAVTVSGAGSRFETATGLTLANTASTTGVLTVANGGAAVVGSGTLTMGPGNAALNIGGAEGAAATGAGTLTAANVVTSANGRVNFNHTDAGYTFASLISGTGKVDQNGPGTTILTGTNSYTGGTTINAGTLQISADTNLGDAAGGITFTGGTLRTTADITSARTVALAGAGTVFTDAGTTFELDGTISGVGALTKAGNGTFLLTADNSYAGGTTISGGTLQLGDGGTSGSILGNVANNGTLVFDRSDTLNLAGVISDTGAVVQAGTGTTILTGTNSYAGGTTISAGTLQLGDGGTSGSILGDVTDNATLAFNRSDDLTFANLVSGTGALVKQGSGALTLTGANSYLGTTSVDAGTLLINGDQSTATGATTVNSGAMLGGAGIIGGNVTVASGASLNPGLADATPGVLAINGNLSLAGGATLNYDFGQANTVGGALNDLITVGGNLTLGGTINVNASAGGSFGPGIYRVINYTGALTNNSLAIGTIPPGTNFYVQTSVANQVNLINTDGLALRFWDGVAGGRNDGIITGGNGIWQGTGGNDNWTLDDGSINAPFLDSAFAVFQGMSGLVTVDGTQGPINVAGMQFATGGYDIVGDAINLTGTQAIIRIGDGTAASAGYVATIGAALTGGAQLVKTDAGTLILGGTNSYTGGTTIDGGTLQISSDANLGDAAGGLSFNDGTLHTTADLAGTRAVTLNGTGTIISDAGTTATLGGAISGGGTLVKAGSGTLILGGASTYTGGTTVVGGTVQVSSDSNLGDVSGVLSLQGGTLQAGAAFTSARNILVGSPTSNSIDTQTFDVTLSGTIGDGPGNAAGDFLNKLGSGTLTLTGANTYGNRTIIAGGTLALAGVGTIGAANLVIGSGTVFDISQTDTGARVIQLNGAADGSIALGSKTLTLGFGNSFTDWTGTITDGGIGGGTGGRVVISAPGGAVRYFNATSYTGGTTVAAGSFELVGNGALYSGGAVAVNGGALFNITGLTGAGTTIGDLSGSGAVALGDKSLALGTGNSTTFSGVIAGNDGSIVKNGTGTFTLSGANSYTGTTTVKAGTLLVNGNQSAATGLTSVLNSATLGGSGTLGGNVTIADGGTLAPGNGRGTLTVNGNLALAAGSTLNFEFGQANTVGGALNDLVNVGGNLALDGTLNVSVSTGGSFGAGIYRVFNYDGALTDNGLTLGTLPAGNVVTVQTSVAGQVNLVNSGDLTLNFWDGDAGPKFNASVDGGNGIWQAIAGGDNWTDADGVVNAAYANGSFAVFMGAPGTVAVDNGAGTVSASGMQFATSGYLIQGDPLTLVGASADIRVGDGTTTGAGYVATIASVLTGTAALNKTDLGTLILTGTNGYTGGTTVSGGTLQLGNGGATGMIQGDVVDNGTLAFNRSDDVAFASLIAGTGALNQNGPGALTLTGANSYAGPTIVNAGTLFVNGDQSAAKGLTTVNGGATLGGIGMIGGNVTVADGGVLNPGGIDGLPGTLTIKGGLSLAAGSTINVAFGQAGTVGGPLNDLVDVGGNLTLDGMLNVGVPTGGAFDPGIYRVFNYGGTLTDNGLALGTLPAGNAVTVQTSVAGQVNLVNSGNLTLNFWDGDAGPKFNATVDGGNGIWHVAATGDNWTDANGAVNAAYANGAFAVFAGQPGTVTIDNSQGDVSAAGLQFAVDGYTIQGDTLALVGPQSTIRVGDGTAAGSAYTATINAALTGATQLVKTDAGTLKLGGINSYTGGTAINGGTIAVSADANLGDAAGGISVDGGTLKTTASFTSNRDFTLAGDGTILTGQDTTFTLGGILSGPGILTKDGAGTLAVTGDNSGYVAETRVALGTLAVDGALGGNVDVTAAARLEGVGRVGGISNGGVVAPGRGGFGTLTVTGNYVGNGGTLEIETALGDDASPTDRLVVNGATSGTTGVTIINRNGLGAQTVEGIKIIDIAGASNGTFTLNGDYQFQGAPAVVAGAYAYRLYKNGVTDPNDGDWYLRSALTNPTTTPIDPDQPVVPPPPLYQPGVPVYEGYAQTLLALTGLPTLQERVGNRSWAGTPTQAGTGIWGRMEGARQRPQPVFSTSHTDKNIDSWQMQIGVDHAFAQRSDGAALIGGLTAQYGKANTSVTSLFGNGAIGAKGYGVGATLTWYGPDGFYADGQAQVSWFTSDLKSNVLGTLASGNDGMGEVFSLEVGKRAPIGGKLSVTPQIQMAYAHVSFDRFTDPMGAVVSADQGRSLKTRWGLSIDHQNSWSTGSGGNRSSHAYAIVNLNYEWLPDSGVKVSGTPIVNRERALWGELGLGGSYSWNDRITLYAQAAADTAVADFGNGYSVKGTAGIRIRF</sequence>
<keyword evidence="1 2" id="KW-0732">Signal</keyword>
<evidence type="ECO:0000313" key="4">
    <source>
        <dbReference type="EMBL" id="AJA11157.1"/>
    </source>
</evidence>
<dbReference type="PROSITE" id="PS51208">
    <property type="entry name" value="AUTOTRANSPORTER"/>
    <property type="match status" value="1"/>
</dbReference>
<dbReference type="InterPro" id="IPR043990">
    <property type="entry name" value="AC_1"/>
</dbReference>
<dbReference type="SMART" id="SM00869">
    <property type="entry name" value="Autotransporter"/>
    <property type="match status" value="1"/>
</dbReference>
<evidence type="ECO:0000259" key="3">
    <source>
        <dbReference type="PROSITE" id="PS51208"/>
    </source>
</evidence>
<dbReference type="PROSITE" id="PS51318">
    <property type="entry name" value="TAT"/>
    <property type="match status" value="1"/>
</dbReference>
<dbReference type="PANTHER" id="PTHR35037">
    <property type="entry name" value="C-TERMINAL REGION OF AIDA-LIKE PROTEIN"/>
    <property type="match status" value="1"/>
</dbReference>
<dbReference type="InterPro" id="IPR005546">
    <property type="entry name" value="Autotransporte_beta"/>
</dbReference>
<dbReference type="CDD" id="cd01344">
    <property type="entry name" value="PL2_Passenger_AT"/>
    <property type="match status" value="1"/>
</dbReference>
<evidence type="ECO:0000313" key="5">
    <source>
        <dbReference type="Proteomes" id="UP000030907"/>
    </source>
</evidence>
<accession>A0A0A7PT00</accession>
<feature type="domain" description="Autotransporter" evidence="3">
    <location>
        <begin position="4632"/>
        <end position="4913"/>
    </location>
</feature>
<evidence type="ECO:0000256" key="1">
    <source>
        <dbReference type="ARBA" id="ARBA00022729"/>
    </source>
</evidence>
<dbReference type="SUPFAM" id="SSF103515">
    <property type="entry name" value="Autotransporter"/>
    <property type="match status" value="1"/>
</dbReference>
<dbReference type="NCBIfam" id="TIGR02601">
    <property type="entry name" value="autotrns_rpt"/>
    <property type="match status" value="28"/>
</dbReference>
<dbReference type="InterPro" id="IPR036709">
    <property type="entry name" value="Autotransporte_beta_dom_sf"/>
</dbReference>
<dbReference type="PANTHER" id="PTHR35037:SF3">
    <property type="entry name" value="C-TERMINAL REGION OF AIDA-LIKE PROTEIN"/>
    <property type="match status" value="1"/>
</dbReference>
<dbReference type="RefSeq" id="WP_039578508.1">
    <property type="nucleotide sequence ID" value="NZ_CP009122.1"/>
</dbReference>
<reference evidence="4 5" key="1">
    <citation type="journal article" date="2015" name="Int. J. Syst. Evol. Microbiol.">
        <title>Description of Sphingopyxis fribergensis sp. nov. - a soil bacterium with the ability to degrade styrene and phenylacetic acid.</title>
        <authorList>
            <person name="Oelschlagel M."/>
            <person name="Ruckert C."/>
            <person name="Kalinowski J."/>
            <person name="Schmidt G."/>
            <person name="Schlomann M."/>
            <person name="Tischler D."/>
        </authorList>
    </citation>
    <scope>NUCLEOTIDE SEQUENCE [LARGE SCALE GENOMIC DNA]</scope>
    <source>
        <strain evidence="4 5">Kp5.2</strain>
    </source>
</reference>
<dbReference type="KEGG" id="sphk:SKP52_21470"/>
<name>A0A0A7PT00_9SPHN</name>
<organism evidence="4 5">
    <name type="scientific">Sphingopyxis fribergensis</name>
    <dbReference type="NCBI Taxonomy" id="1515612"/>
    <lineage>
        <taxon>Bacteria</taxon>
        <taxon>Pseudomonadati</taxon>
        <taxon>Pseudomonadota</taxon>
        <taxon>Alphaproteobacteria</taxon>
        <taxon>Sphingomonadales</taxon>
        <taxon>Sphingomonadaceae</taxon>
        <taxon>Sphingopyxis</taxon>
    </lineage>
</organism>
<dbReference type="HOGENOM" id="CLU_223292_0_0_5"/>
<dbReference type="InterPro" id="IPR011050">
    <property type="entry name" value="Pectin_lyase_fold/virulence"/>
</dbReference>
<evidence type="ECO:0000256" key="2">
    <source>
        <dbReference type="SAM" id="SignalP"/>
    </source>
</evidence>
<keyword evidence="5" id="KW-1185">Reference proteome</keyword>
<dbReference type="Gene3D" id="2.160.20.20">
    <property type="match status" value="7"/>
</dbReference>
<feature type="signal peptide" evidence="2">
    <location>
        <begin position="1"/>
        <end position="41"/>
    </location>
</feature>
<dbReference type="InterPro" id="IPR012332">
    <property type="entry name" value="Autotransporter_pectin_lyase_C"/>
</dbReference>
<dbReference type="SUPFAM" id="SSF51126">
    <property type="entry name" value="Pectin lyase-like"/>
    <property type="match status" value="13"/>
</dbReference>
<dbReference type="Proteomes" id="UP000030907">
    <property type="component" value="Chromosome"/>
</dbReference>
<dbReference type="InterPro" id="IPR006311">
    <property type="entry name" value="TAT_signal"/>
</dbReference>
<dbReference type="OrthoDB" id="7195851at2"/>
<gene>
    <name evidence="4" type="ORF">SKP52_21470</name>
</gene>